<gene>
    <name evidence="1" type="ORF">ZYGR_0AK03870</name>
</gene>
<organism evidence="1 2">
    <name type="scientific">Zygosaccharomyces rouxii</name>
    <dbReference type="NCBI Taxonomy" id="4956"/>
    <lineage>
        <taxon>Eukaryota</taxon>
        <taxon>Fungi</taxon>
        <taxon>Dikarya</taxon>
        <taxon>Ascomycota</taxon>
        <taxon>Saccharomycotina</taxon>
        <taxon>Saccharomycetes</taxon>
        <taxon>Saccharomycetales</taxon>
        <taxon>Saccharomycetaceae</taxon>
        <taxon>Zygosaccharomyces</taxon>
    </lineage>
</organism>
<dbReference type="AlphaFoldDB" id="A0A1Q3AE33"/>
<dbReference type="Pfam" id="PF15700">
    <property type="entry name" value="DUF4667"/>
    <property type="match status" value="1"/>
</dbReference>
<dbReference type="EMBL" id="BDGX01000037">
    <property type="protein sequence ID" value="GAV53885.1"/>
    <property type="molecule type" value="Genomic_DNA"/>
</dbReference>
<sequence length="104" mass="11644">MPNGERPVSVQIRIRHGEAGEEPGSGENGDDVFTILNLQNHGDQDYQHCANFSDFSQCCSRSTSPKGRRVSICSCPSPETQASPCDRHHHRRNSIAVKFEKRSY</sequence>
<protein>
    <submittedName>
        <fullName evidence="1">Uncharacterized protein</fullName>
    </submittedName>
</protein>
<name>A0A1Q3AE33_ZYGRO</name>
<dbReference type="OrthoDB" id="4070643at2759"/>
<reference evidence="1 2" key="1">
    <citation type="submission" date="2016-08" db="EMBL/GenBank/DDBJ databases">
        <title>Draft genome sequence of allopolyploid Zygosaccharomyces rouxii.</title>
        <authorList>
            <person name="Watanabe J."/>
            <person name="Uehara K."/>
            <person name="Mogi Y."/>
            <person name="Tsukioka Y."/>
        </authorList>
    </citation>
    <scope>NUCLEOTIDE SEQUENCE [LARGE SCALE GENOMIC DNA]</scope>
    <source>
        <strain evidence="1 2">NBRC 110957</strain>
    </source>
</reference>
<accession>A0A1Q3AE33</accession>
<evidence type="ECO:0000313" key="2">
    <source>
        <dbReference type="Proteomes" id="UP000187013"/>
    </source>
</evidence>
<proteinExistence type="predicted"/>
<dbReference type="InterPro" id="IPR031426">
    <property type="entry name" value="DUF4667"/>
</dbReference>
<comment type="caution">
    <text evidence="1">The sequence shown here is derived from an EMBL/GenBank/DDBJ whole genome shotgun (WGS) entry which is preliminary data.</text>
</comment>
<dbReference type="Proteomes" id="UP000187013">
    <property type="component" value="Unassembled WGS sequence"/>
</dbReference>
<evidence type="ECO:0000313" key="1">
    <source>
        <dbReference type="EMBL" id="GAV53885.1"/>
    </source>
</evidence>